<dbReference type="PANTHER" id="PTHR42711:SF5">
    <property type="entry name" value="ABC TRANSPORTER ATP-BINDING PROTEIN NATA"/>
    <property type="match status" value="1"/>
</dbReference>
<gene>
    <name evidence="6" type="ORF">S03H2_30268</name>
</gene>
<reference evidence="6" key="1">
    <citation type="journal article" date="2014" name="Front. Microbiol.">
        <title>High frequency of phylogenetically diverse reductive dehalogenase-homologous genes in deep subseafloor sedimentary metagenomes.</title>
        <authorList>
            <person name="Kawai M."/>
            <person name="Futagami T."/>
            <person name="Toyoda A."/>
            <person name="Takaki Y."/>
            <person name="Nishi S."/>
            <person name="Hori S."/>
            <person name="Arai W."/>
            <person name="Tsubouchi T."/>
            <person name="Morono Y."/>
            <person name="Uchiyama I."/>
            <person name="Ito T."/>
            <person name="Fujiyama A."/>
            <person name="Inagaki F."/>
            <person name="Takami H."/>
        </authorList>
    </citation>
    <scope>NUCLEOTIDE SEQUENCE</scope>
    <source>
        <strain evidence="6">Expedition CK06-06</strain>
    </source>
</reference>
<feature type="non-terminal residue" evidence="6">
    <location>
        <position position="69"/>
    </location>
</feature>
<feature type="domain" description="ABC transporter" evidence="5">
    <location>
        <begin position="17"/>
        <end position="64"/>
    </location>
</feature>
<dbReference type="InterPro" id="IPR027417">
    <property type="entry name" value="P-loop_NTPase"/>
</dbReference>
<comment type="similarity">
    <text evidence="1">Belongs to the ABC transporter superfamily.</text>
</comment>
<dbReference type="SUPFAM" id="SSF52540">
    <property type="entry name" value="P-loop containing nucleoside triphosphate hydrolases"/>
    <property type="match status" value="1"/>
</dbReference>
<dbReference type="Gene3D" id="3.40.50.300">
    <property type="entry name" value="P-loop containing nucleotide triphosphate hydrolases"/>
    <property type="match status" value="1"/>
</dbReference>
<accession>X1HCU6</accession>
<evidence type="ECO:0000259" key="5">
    <source>
        <dbReference type="Pfam" id="PF00005"/>
    </source>
</evidence>
<evidence type="ECO:0000313" key="6">
    <source>
        <dbReference type="EMBL" id="GAH54895.1"/>
    </source>
</evidence>
<comment type="caution">
    <text evidence="6">The sequence shown here is derived from an EMBL/GenBank/DDBJ whole genome shotgun (WGS) entry which is preliminary data.</text>
</comment>
<keyword evidence="3" id="KW-0547">Nucleotide-binding</keyword>
<protein>
    <recommendedName>
        <fullName evidence="5">ABC transporter domain-containing protein</fullName>
    </recommendedName>
</protein>
<dbReference type="AlphaFoldDB" id="X1HCU6"/>
<evidence type="ECO:0000256" key="2">
    <source>
        <dbReference type="ARBA" id="ARBA00022448"/>
    </source>
</evidence>
<sequence length="69" mass="7560">MIEVENLTKKFGDLVAVNNLNFKVEKGKIWGLLGPNAAGKTTTMRILTGYLPATDGKAFVANYDVFEKP</sequence>
<keyword evidence="4" id="KW-0067">ATP-binding</keyword>
<dbReference type="GO" id="GO:0016887">
    <property type="term" value="F:ATP hydrolysis activity"/>
    <property type="evidence" value="ECO:0007669"/>
    <property type="project" value="InterPro"/>
</dbReference>
<organism evidence="6">
    <name type="scientific">marine sediment metagenome</name>
    <dbReference type="NCBI Taxonomy" id="412755"/>
    <lineage>
        <taxon>unclassified sequences</taxon>
        <taxon>metagenomes</taxon>
        <taxon>ecological metagenomes</taxon>
    </lineage>
</organism>
<dbReference type="Pfam" id="PF00005">
    <property type="entry name" value="ABC_tran"/>
    <property type="match status" value="1"/>
</dbReference>
<dbReference type="InterPro" id="IPR050763">
    <property type="entry name" value="ABC_transporter_ATP-binding"/>
</dbReference>
<dbReference type="GO" id="GO:0005524">
    <property type="term" value="F:ATP binding"/>
    <property type="evidence" value="ECO:0007669"/>
    <property type="project" value="UniProtKB-KW"/>
</dbReference>
<evidence type="ECO:0000256" key="3">
    <source>
        <dbReference type="ARBA" id="ARBA00022741"/>
    </source>
</evidence>
<evidence type="ECO:0000256" key="4">
    <source>
        <dbReference type="ARBA" id="ARBA00022840"/>
    </source>
</evidence>
<evidence type="ECO:0000256" key="1">
    <source>
        <dbReference type="ARBA" id="ARBA00005417"/>
    </source>
</evidence>
<proteinExistence type="inferred from homology"/>
<dbReference type="PANTHER" id="PTHR42711">
    <property type="entry name" value="ABC TRANSPORTER ATP-BINDING PROTEIN"/>
    <property type="match status" value="1"/>
</dbReference>
<dbReference type="EMBL" id="BARU01018303">
    <property type="protein sequence ID" value="GAH54895.1"/>
    <property type="molecule type" value="Genomic_DNA"/>
</dbReference>
<name>X1HCU6_9ZZZZ</name>
<dbReference type="InterPro" id="IPR003439">
    <property type="entry name" value="ABC_transporter-like_ATP-bd"/>
</dbReference>
<keyword evidence="2" id="KW-0813">Transport</keyword>